<comment type="caution">
    <text evidence="5">The sequence shown here is derived from an EMBL/GenBank/DDBJ whole genome shotgun (WGS) entry which is preliminary data.</text>
</comment>
<dbReference type="InterPro" id="IPR039537">
    <property type="entry name" value="Retrotran_Ty1/copia-like"/>
</dbReference>
<dbReference type="InterPro" id="IPR013103">
    <property type="entry name" value="RVT_2"/>
</dbReference>
<dbReference type="InterPro" id="IPR043502">
    <property type="entry name" value="DNA/RNA_pol_sf"/>
</dbReference>
<dbReference type="InterPro" id="IPR012337">
    <property type="entry name" value="RNaseH-like_sf"/>
</dbReference>
<keyword evidence="1" id="KW-0479">Metal-binding</keyword>
<dbReference type="PANTHER" id="PTHR42648:SF32">
    <property type="entry name" value="RIBONUCLEASE H-LIKE DOMAIN, GAG-PRE-INTEGRASE DOMAIN PROTEIN-RELATED"/>
    <property type="match status" value="1"/>
</dbReference>
<dbReference type="SUPFAM" id="SSF56672">
    <property type="entry name" value="DNA/RNA polymerases"/>
    <property type="match status" value="1"/>
</dbReference>
<dbReference type="Pfam" id="PF00665">
    <property type="entry name" value="rve"/>
    <property type="match status" value="1"/>
</dbReference>
<dbReference type="GO" id="GO:0015074">
    <property type="term" value="P:DNA integration"/>
    <property type="evidence" value="ECO:0007669"/>
    <property type="project" value="InterPro"/>
</dbReference>
<evidence type="ECO:0000259" key="4">
    <source>
        <dbReference type="PROSITE" id="PS50994"/>
    </source>
</evidence>
<dbReference type="Gene3D" id="3.30.420.10">
    <property type="entry name" value="Ribonuclease H-like superfamily/Ribonuclease H"/>
    <property type="match status" value="1"/>
</dbReference>
<evidence type="ECO:0000313" key="5">
    <source>
        <dbReference type="EMBL" id="GEU42031.1"/>
    </source>
</evidence>
<dbReference type="EMBL" id="BKCJ010001515">
    <property type="protein sequence ID" value="GEU42031.1"/>
    <property type="molecule type" value="Genomic_DNA"/>
</dbReference>
<feature type="compositionally biased region" description="Basic residues" evidence="3">
    <location>
        <begin position="1561"/>
        <end position="1572"/>
    </location>
</feature>
<evidence type="ECO:0000256" key="1">
    <source>
        <dbReference type="ARBA" id="ARBA00022723"/>
    </source>
</evidence>
<dbReference type="InterPro" id="IPR036397">
    <property type="entry name" value="RNaseH_sf"/>
</dbReference>
<feature type="region of interest" description="Disordered" evidence="3">
    <location>
        <begin position="1540"/>
        <end position="1618"/>
    </location>
</feature>
<feature type="compositionally biased region" description="Basic and acidic residues" evidence="3">
    <location>
        <begin position="1604"/>
        <end position="1618"/>
    </location>
</feature>
<dbReference type="CDD" id="cd09272">
    <property type="entry name" value="RNase_HI_RT_Ty1"/>
    <property type="match status" value="1"/>
</dbReference>
<accession>A0A6L2JY42</accession>
<dbReference type="SMART" id="SM00343">
    <property type="entry name" value="ZnF_C2HC"/>
    <property type="match status" value="2"/>
</dbReference>
<proteinExistence type="predicted"/>
<dbReference type="Pfam" id="PF07727">
    <property type="entry name" value="RVT_2"/>
    <property type="match status" value="2"/>
</dbReference>
<dbReference type="InterPro" id="IPR001878">
    <property type="entry name" value="Znf_CCHC"/>
</dbReference>
<name>A0A6L2JY42_TANCI</name>
<dbReference type="GO" id="GO:0003676">
    <property type="term" value="F:nucleic acid binding"/>
    <property type="evidence" value="ECO:0007669"/>
    <property type="project" value="InterPro"/>
</dbReference>
<dbReference type="SUPFAM" id="SSF53098">
    <property type="entry name" value="Ribonuclease H-like"/>
    <property type="match status" value="1"/>
</dbReference>
<dbReference type="Pfam" id="PF13976">
    <property type="entry name" value="gag_pre-integrs"/>
    <property type="match status" value="1"/>
</dbReference>
<feature type="compositionally biased region" description="Polar residues" evidence="3">
    <location>
        <begin position="1546"/>
        <end position="1559"/>
    </location>
</feature>
<dbReference type="PANTHER" id="PTHR42648">
    <property type="entry name" value="TRANSPOSASE, PUTATIVE-RELATED"/>
    <property type="match status" value="1"/>
</dbReference>
<evidence type="ECO:0000256" key="2">
    <source>
        <dbReference type="ARBA" id="ARBA00022801"/>
    </source>
</evidence>
<feature type="domain" description="Integrase catalytic" evidence="4">
    <location>
        <begin position="814"/>
        <end position="932"/>
    </location>
</feature>
<dbReference type="InterPro" id="IPR025724">
    <property type="entry name" value="GAG-pre-integrase_dom"/>
</dbReference>
<sequence>MILIINGDSPVPEPPAIGTVVPPKTEAQKLARKNKLNAKSTLLLAILDEHLLKFHSIKDAESLWEAINIRFGGNKVSKKMHKTILKQQYENFIASRSEGLDKTYDRSLPPAWNNIVLIMRNKPDIETLSMDDLYNNLKVYEAEIKGQSSSTSNSHNVAFVSSENTSSINETVNATLDIPAAGSKEQPFTSSYNDDVAMITIKVKKFMKKTGRNLNFNGKDPVGFDKTRVESYNCHRRGHFARECRALRNQGNKSGDNIKKSCSSRDSYKCLGVRRSYKRKHDLKEKLTKFEESSKNSTKLINSQMSANEKTGLGYDNQLSENEMPKCEIFEVTSDSSVNEIDEDNNQAKDRYKVGIGYHAVPLPCTENYMPPRADLSFAGLDDSVFKFKISETRTSVNENESIASKSSEEIREEPKTVRVNWNGMKTQKQGIGFEFNKRACFVCGSVNHLIKDCIFYENKMVEKSVVNNKGKGTGQREVRPVSNNARKVNHQNFSKMTHPHPKRNFVPIAVATKSGQVLVNAGKQSSAASTGNARPKVNTPAIRPNVNAKSFYFKPYFPKRRNFNQRSAAKTNTFSRKINIAKGKNVTTDGPKAVVNVVDGNKKNVVKSSTYWIWRPKGKLINHTSKDSGSYTLKRFNYPNGRLKSDQRIFDNGCSRHITGKGKTRTGKLDFEDVYFVKELKFNLFYVLQMCDKKNNVLFIETECLVLSPDFKLLDESQVLLKVHRQNNMCSFDLKNVVPTRDLTCLFAKAIIDESNLWYRRLGHINFKTSNKLVRGNLVRGLPSMNSKNDHSYVACKKGKQHKASCKTKLVSYISQPLQMLHMDLFGPTFVKSLYKKMYCLVITDDFSRFSWVFFLASKDETSGILKTFVTGIENQLNHRVKIIRCDNETEFKNSEMYQFCQMKGIKREFSVVRTPQQNEVVEKKNRTLIENRVLVTKPHNKTPYELLIGRSPNLEFMIPFGCPITILNTIDHLEKFDEKVDEGFLVGYSVNSKAFRFLHGINLMVIQSSNVNVGDKPGDIDAGDKPRDVNAGDIQGDIDEILRNDDVCQGNVIRINSSTHAVNATSPSINIASNIIDTGSLNINTADYNHTNMTTLEATDIFDGAFSDRDLGAEADTNNLVSSTVEEGIDYGEVFAPVARIEAIRLFLPYASFKDFIVYQMDVKSAFLYGKIEEEVYVYQPPGFEDPDFPDKVYKVKKALYGDILLVQVYVDDIIFGSTKKEMCDAFAILMHEKFQISSMGELTFFLGLQVKQKQDIIFISQDKYVAEILKKFGFSEVKTASTPMETSNPLLKDEDGQEVDERMYRSMIGSLMYLTSLRPDIMFVVCACVRHQVSPKASHLHAVKRIFRYLKGQPKLGLWYPKDSPFKLEAYTDSDYAGSSLDKKSTTGGCQFLGCRLISLQCKKQTVVANSTTKAEYVAASSCCRQILWIQNQLLDYSTMASAIICLADNQKFNFSKYIFDNMVKSLEGGVKFYLFLRFLQVFLDKQVKRMARHKEMYIISSHTKKIFANMRRIGAGFSGVITSLFDTMMVQAPADMGDTPVDTHQTPIVDQPSTSKPQKKQKPRRKQKKDAEVFNDELEDDDHVPTPSNDPLPSGRRVKPPMEKDSLGTQEDAFKQGRMIEEIDQNAEIALDDETQGSTNDDEMFGVDDLAGEEVVMDTTTGKHEEQIIEDVSTAKPVTTAGEVVTTTIVKDSAASTTDVTKDEITMAQAMAALKSIKPKVVVQEQEMSTIIPAVATTVTTAVLTPRAKGIVFHEQKQTQIPTVSSSKDKGKAKMIEHKVPIKKKDQTRIDEEYARKLEAEEQETARLSRAQQDEEANNSWDNIQAMMDADRLLAERIQSREMEEFSKVQKARLEMRTVNDFIAMDLEAQESSTKRTAEHLESDISKKQKVDENVEPVIDDSKELKNCIEIVPDDEDEVLIEATSLSSRSPTIIDYKIHKEGKKTYFKIIIVDGNSQVYQTFEKMFKNFNREDLEVLWAIVKDRFKKEKPMDDKDNLLFRTLKTMFKHHVEDNI</sequence>
<organism evidence="5">
    <name type="scientific">Tanacetum cinerariifolium</name>
    <name type="common">Dalmatian daisy</name>
    <name type="synonym">Chrysanthemum cinerariifolium</name>
    <dbReference type="NCBI Taxonomy" id="118510"/>
    <lineage>
        <taxon>Eukaryota</taxon>
        <taxon>Viridiplantae</taxon>
        <taxon>Streptophyta</taxon>
        <taxon>Embryophyta</taxon>
        <taxon>Tracheophyta</taxon>
        <taxon>Spermatophyta</taxon>
        <taxon>Magnoliopsida</taxon>
        <taxon>eudicotyledons</taxon>
        <taxon>Gunneridae</taxon>
        <taxon>Pentapetalae</taxon>
        <taxon>asterids</taxon>
        <taxon>campanulids</taxon>
        <taxon>Asterales</taxon>
        <taxon>Asteraceae</taxon>
        <taxon>Asteroideae</taxon>
        <taxon>Anthemideae</taxon>
        <taxon>Anthemidinae</taxon>
        <taxon>Tanacetum</taxon>
    </lineage>
</organism>
<dbReference type="PROSITE" id="PS50994">
    <property type="entry name" value="INTEGRASE"/>
    <property type="match status" value="1"/>
</dbReference>
<protein>
    <submittedName>
        <fullName evidence="5">Retrovirus-related Pol polyprotein from transposon TNT 1-94</fullName>
    </submittedName>
</protein>
<dbReference type="GO" id="GO:0008270">
    <property type="term" value="F:zinc ion binding"/>
    <property type="evidence" value="ECO:0007669"/>
    <property type="project" value="InterPro"/>
</dbReference>
<gene>
    <name evidence="5" type="ORF">Tci_014009</name>
</gene>
<keyword evidence="2" id="KW-0378">Hydrolase</keyword>
<reference evidence="5" key="1">
    <citation type="journal article" date="2019" name="Sci. Rep.">
        <title>Draft genome of Tanacetum cinerariifolium, the natural source of mosquito coil.</title>
        <authorList>
            <person name="Yamashiro T."/>
            <person name="Shiraishi A."/>
            <person name="Satake H."/>
            <person name="Nakayama K."/>
        </authorList>
    </citation>
    <scope>NUCLEOTIDE SEQUENCE</scope>
</reference>
<dbReference type="InterPro" id="IPR001584">
    <property type="entry name" value="Integrase_cat-core"/>
</dbReference>
<feature type="compositionally biased region" description="Acidic residues" evidence="3">
    <location>
        <begin position="1577"/>
        <end position="1586"/>
    </location>
</feature>
<dbReference type="GO" id="GO:0016787">
    <property type="term" value="F:hydrolase activity"/>
    <property type="evidence" value="ECO:0007669"/>
    <property type="project" value="UniProtKB-KW"/>
</dbReference>
<evidence type="ECO:0000256" key="3">
    <source>
        <dbReference type="SAM" id="MobiDB-lite"/>
    </source>
</evidence>